<accession>D3SLB9</accession>
<reference evidence="5" key="1">
    <citation type="journal article" date="2010" name="Stand. Genomic Sci.">
        <title>Complete genome sequence of Thermocrinis albus type strain (HI 11/12T).</title>
        <authorList>
            <person name="Wirth R."/>
            <person name="Sikorski J."/>
            <person name="Brambilla E."/>
            <person name="Misra M."/>
            <person name="Lapidus A."/>
            <person name="Copeland A."/>
            <person name="Nolan M."/>
            <person name="Lucas S."/>
            <person name="Chen F."/>
            <person name="Tice H."/>
            <person name="Cheng J.F."/>
            <person name="Han C."/>
            <person name="Detter J.C."/>
            <person name="Tapia R."/>
            <person name="Bruce D."/>
            <person name="Goodwin L."/>
            <person name="Pitluck S."/>
            <person name="Pati A."/>
            <person name="Anderson I."/>
            <person name="Ivanova N."/>
            <person name="Mavromatis K."/>
            <person name="Mikhailova N."/>
            <person name="Chen A."/>
            <person name="Palaniappan K."/>
            <person name="Bilek Y."/>
            <person name="Hader T."/>
            <person name="Land M."/>
            <person name="Hauser L."/>
            <person name="Chang Y.J."/>
            <person name="Jeffries C.D."/>
            <person name="Tindall B.J."/>
            <person name="Rohde M."/>
            <person name="Goker M."/>
            <person name="Bristow J."/>
            <person name="Eisen J.A."/>
            <person name="Markowitz V."/>
            <person name="Hugenholtz P."/>
            <person name="Kyrpides N.C."/>
            <person name="Klenk H.P."/>
        </authorList>
    </citation>
    <scope>NUCLEOTIDE SEQUENCE [LARGE SCALE GENOMIC DNA]</scope>
    <source>
        <strain evidence="5">DSM 14484 / JCM 11386 / HI 11/12</strain>
    </source>
</reference>
<keyword evidence="2 4" id="KW-0413">Isomerase</keyword>
<dbReference type="Pfam" id="PF01380">
    <property type="entry name" value="SIS"/>
    <property type="match status" value="1"/>
</dbReference>
<dbReference type="CDD" id="cd05637">
    <property type="entry name" value="SIS_PGI_PMI_2"/>
    <property type="match status" value="1"/>
</dbReference>
<gene>
    <name evidence="4" type="ordered locus">Thal_0917</name>
</gene>
<dbReference type="AlphaFoldDB" id="D3SLB9"/>
<dbReference type="InterPro" id="IPR019490">
    <property type="entry name" value="Glu6P/Mann6P_isomerase_C"/>
</dbReference>
<comment type="similarity">
    <text evidence="1">Belongs to the PGI/PMI family.</text>
</comment>
<dbReference type="EMBL" id="CP001931">
    <property type="protein sequence ID" value="ADC89549.1"/>
    <property type="molecule type" value="Genomic_DNA"/>
</dbReference>
<protein>
    <submittedName>
        <fullName evidence="4">Bifunctional phosphoglucose/phosphomannose isomerase</fullName>
        <ecNumber evidence="4">5.3.1.8</ecNumber>
    </submittedName>
</protein>
<dbReference type="GO" id="GO:0097367">
    <property type="term" value="F:carbohydrate derivative binding"/>
    <property type="evidence" value="ECO:0007669"/>
    <property type="project" value="InterPro"/>
</dbReference>
<dbReference type="SUPFAM" id="SSF53697">
    <property type="entry name" value="SIS domain"/>
    <property type="match status" value="1"/>
</dbReference>
<evidence type="ECO:0000313" key="4">
    <source>
        <dbReference type="EMBL" id="ADC89549.1"/>
    </source>
</evidence>
<dbReference type="InterPro" id="IPR001347">
    <property type="entry name" value="SIS_dom"/>
</dbReference>
<dbReference type="Gene3D" id="3.40.50.10490">
    <property type="entry name" value="Glucose-6-phosphate isomerase like protein, domain 1"/>
    <property type="match status" value="2"/>
</dbReference>
<evidence type="ECO:0000256" key="2">
    <source>
        <dbReference type="ARBA" id="ARBA00023235"/>
    </source>
</evidence>
<keyword evidence="5" id="KW-1185">Reference proteome</keyword>
<evidence type="ECO:0000256" key="1">
    <source>
        <dbReference type="ARBA" id="ARBA00010523"/>
    </source>
</evidence>
<dbReference type="KEGG" id="tal:Thal_0917"/>
<dbReference type="PROSITE" id="PS51464">
    <property type="entry name" value="SIS"/>
    <property type="match status" value="1"/>
</dbReference>
<name>D3SLB9_THEAH</name>
<dbReference type="Pfam" id="PF10432">
    <property type="entry name" value="bact-PGI_C"/>
    <property type="match status" value="1"/>
</dbReference>
<dbReference type="OrthoDB" id="9771734at2"/>
<dbReference type="EC" id="5.3.1.8" evidence="4"/>
<dbReference type="InterPro" id="IPR035484">
    <property type="entry name" value="SIS_PGI/PMI_1"/>
</dbReference>
<feature type="domain" description="SIS" evidence="3">
    <location>
        <begin position="20"/>
        <end position="153"/>
    </location>
</feature>
<dbReference type="CDD" id="cd05017">
    <property type="entry name" value="SIS_PGI_PMI_1"/>
    <property type="match status" value="1"/>
</dbReference>
<dbReference type="GO" id="GO:0004347">
    <property type="term" value="F:glucose-6-phosphate isomerase activity"/>
    <property type="evidence" value="ECO:0007669"/>
    <property type="project" value="InterPro"/>
</dbReference>
<evidence type="ECO:0000259" key="3">
    <source>
        <dbReference type="PROSITE" id="PS51464"/>
    </source>
</evidence>
<organism evidence="4 5">
    <name type="scientific">Thermocrinis albus (strain DSM 14484 / JCM 11386 / HI 11/12)</name>
    <dbReference type="NCBI Taxonomy" id="638303"/>
    <lineage>
        <taxon>Bacteria</taxon>
        <taxon>Pseudomonadati</taxon>
        <taxon>Aquificota</taxon>
        <taxon>Aquificia</taxon>
        <taxon>Aquificales</taxon>
        <taxon>Aquificaceae</taxon>
        <taxon>Thermocrinis</taxon>
    </lineage>
</organism>
<proteinExistence type="inferred from homology"/>
<dbReference type="Proteomes" id="UP000002043">
    <property type="component" value="Chromosome"/>
</dbReference>
<evidence type="ECO:0000313" key="5">
    <source>
        <dbReference type="Proteomes" id="UP000002043"/>
    </source>
</evidence>
<dbReference type="GO" id="GO:1901135">
    <property type="term" value="P:carbohydrate derivative metabolic process"/>
    <property type="evidence" value="ECO:0007669"/>
    <property type="project" value="InterPro"/>
</dbReference>
<dbReference type="InterPro" id="IPR046348">
    <property type="entry name" value="SIS_dom_sf"/>
</dbReference>
<dbReference type="NCBIfam" id="TIGR02128">
    <property type="entry name" value="G6PI_arch"/>
    <property type="match status" value="1"/>
</dbReference>
<dbReference type="eggNOG" id="COG2222">
    <property type="taxonomic scope" value="Bacteria"/>
</dbReference>
<dbReference type="HOGENOM" id="CLU_059687_0_0_0"/>
<dbReference type="GO" id="GO:0004476">
    <property type="term" value="F:mannose-6-phosphate isomerase activity"/>
    <property type="evidence" value="ECO:0007669"/>
    <property type="project" value="UniProtKB-EC"/>
</dbReference>
<dbReference type="NCBIfam" id="NF006423">
    <property type="entry name" value="PRK08674.1-2"/>
    <property type="match status" value="1"/>
</dbReference>
<sequence length="316" mass="35432">MQALEWLENMPQQFKKMPVEVVELSPYRGIVFTGMGGSGIVGEITAMFLERRGVDIPTLVVKDYRLPPCVKEGWLVVAVSYSGNTEETLSAVEEAVRRGSTVVSVSSGGKLKNVALQYNLPHVDLPQGFAPRYALGYMLSAVLSLMGMGDISQKMGEHLASYSSVIKEKAKELAQRLKNYLPVVYATPLTGVCAVRYKAQINENAKTLCHTALLPELHHNEIVGLDNYLTRQMCHFLLLYDREDHPRILRRVQITRDILQEMGLVPIELEGEGESFEERLAYLIYLGDWLSYHLAVLYGFDPLPVKSIDRIKGMLS</sequence>
<dbReference type="STRING" id="638303.Thal_0917"/>
<dbReference type="GO" id="GO:0005975">
    <property type="term" value="P:carbohydrate metabolic process"/>
    <property type="evidence" value="ECO:0007669"/>
    <property type="project" value="InterPro"/>
</dbReference>
<dbReference type="RefSeq" id="WP_012991955.1">
    <property type="nucleotide sequence ID" value="NC_013894.1"/>
</dbReference>